<dbReference type="InterPro" id="IPR001650">
    <property type="entry name" value="Helicase_C-like"/>
</dbReference>
<accession>A0A2T2MZR2</accession>
<protein>
    <recommendedName>
        <fullName evidence="3">DNA 3'-5' helicase</fullName>
        <ecNumber evidence="3">5.6.2.4</ecNumber>
    </recommendedName>
</protein>
<dbReference type="GO" id="GO:0005694">
    <property type="term" value="C:chromosome"/>
    <property type="evidence" value="ECO:0007669"/>
    <property type="project" value="TreeGrafter"/>
</dbReference>
<feature type="non-terminal residue" evidence="5">
    <location>
        <position position="210"/>
    </location>
</feature>
<dbReference type="EC" id="5.6.2.4" evidence="3"/>
<dbReference type="GO" id="GO:0009378">
    <property type="term" value="F:four-way junction helicase activity"/>
    <property type="evidence" value="ECO:0007669"/>
    <property type="project" value="TreeGrafter"/>
</dbReference>
<dbReference type="GO" id="GO:0043138">
    <property type="term" value="F:3'-5' DNA helicase activity"/>
    <property type="evidence" value="ECO:0007669"/>
    <property type="project" value="UniProtKB-EC"/>
</dbReference>
<dbReference type="STRING" id="1448308.A0A2T2MZR2"/>
<evidence type="ECO:0000256" key="3">
    <source>
        <dbReference type="ARBA" id="ARBA00034808"/>
    </source>
</evidence>
<dbReference type="SMART" id="SM00490">
    <property type="entry name" value="HELICc"/>
    <property type="match status" value="1"/>
</dbReference>
<dbReference type="Gene3D" id="3.40.50.300">
    <property type="entry name" value="P-loop containing nucleotide triphosphate hydrolases"/>
    <property type="match status" value="1"/>
</dbReference>
<dbReference type="AlphaFoldDB" id="A0A2T2MZR2"/>
<dbReference type="GO" id="GO:0016787">
    <property type="term" value="F:hydrolase activity"/>
    <property type="evidence" value="ECO:0007669"/>
    <property type="project" value="UniProtKB-KW"/>
</dbReference>
<sequence length="210" mass="23669">MQQLGRLAAAQTQMVLLTATLPPSEEDELFRRMHFERGQVKMFREATTRTNVAYRVVRVGRRTKREEVQSTVVRMVQQKLREYRTGKVIVYGNSKPKVRAVAESLGCQAYHADAVGRASMLAEFMAGRQRMIVATSALGMGVDIADVRCIIHMDWPFSVLEYAQESGRAGRDGLRSEAIMIAQEGDQRVDEQQSEAEQQLVRAYVEGEGE</sequence>
<dbReference type="GO" id="GO:0005737">
    <property type="term" value="C:cytoplasm"/>
    <property type="evidence" value="ECO:0007669"/>
    <property type="project" value="TreeGrafter"/>
</dbReference>
<evidence type="ECO:0000313" key="5">
    <source>
        <dbReference type="EMBL" id="PSN58516.1"/>
    </source>
</evidence>
<evidence type="ECO:0000256" key="2">
    <source>
        <dbReference type="ARBA" id="ARBA00034617"/>
    </source>
</evidence>
<organism evidence="5 6">
    <name type="scientific">Corynespora cassiicola Philippines</name>
    <dbReference type="NCBI Taxonomy" id="1448308"/>
    <lineage>
        <taxon>Eukaryota</taxon>
        <taxon>Fungi</taxon>
        <taxon>Dikarya</taxon>
        <taxon>Ascomycota</taxon>
        <taxon>Pezizomycotina</taxon>
        <taxon>Dothideomycetes</taxon>
        <taxon>Pleosporomycetidae</taxon>
        <taxon>Pleosporales</taxon>
        <taxon>Corynesporascaceae</taxon>
        <taxon>Corynespora</taxon>
    </lineage>
</organism>
<dbReference type="OrthoDB" id="2608216at2759"/>
<dbReference type="EMBL" id="KZ678361">
    <property type="protein sequence ID" value="PSN58516.1"/>
    <property type="molecule type" value="Genomic_DNA"/>
</dbReference>
<dbReference type="GO" id="GO:0000724">
    <property type="term" value="P:double-strand break repair via homologous recombination"/>
    <property type="evidence" value="ECO:0007669"/>
    <property type="project" value="TreeGrafter"/>
</dbReference>
<evidence type="ECO:0000256" key="1">
    <source>
        <dbReference type="ARBA" id="ARBA00005446"/>
    </source>
</evidence>
<comment type="similarity">
    <text evidence="1">Belongs to the helicase family. RecQ subfamily.</text>
</comment>
<dbReference type="Proteomes" id="UP000240883">
    <property type="component" value="Unassembled WGS sequence"/>
</dbReference>
<dbReference type="PANTHER" id="PTHR13710">
    <property type="entry name" value="DNA HELICASE RECQ FAMILY MEMBER"/>
    <property type="match status" value="1"/>
</dbReference>
<evidence type="ECO:0000313" key="6">
    <source>
        <dbReference type="Proteomes" id="UP000240883"/>
    </source>
</evidence>
<comment type="catalytic activity">
    <reaction evidence="2">
        <text>Couples ATP hydrolysis with the unwinding of duplex DNA by translocating in the 3'-5' direction.</text>
        <dbReference type="EC" id="5.6.2.4"/>
    </reaction>
</comment>
<dbReference type="InterPro" id="IPR027417">
    <property type="entry name" value="P-loop_NTPase"/>
</dbReference>
<dbReference type="PROSITE" id="PS51194">
    <property type="entry name" value="HELICASE_CTER"/>
    <property type="match status" value="1"/>
</dbReference>
<gene>
    <name evidence="5" type="ORF">BS50DRAFT_444550</name>
</gene>
<dbReference type="SUPFAM" id="SSF52540">
    <property type="entry name" value="P-loop containing nucleoside triphosphate hydrolases"/>
    <property type="match status" value="1"/>
</dbReference>
<feature type="domain" description="Helicase C-terminal" evidence="4">
    <location>
        <begin position="75"/>
        <end position="210"/>
    </location>
</feature>
<dbReference type="Pfam" id="PF00271">
    <property type="entry name" value="Helicase_C"/>
    <property type="match status" value="1"/>
</dbReference>
<proteinExistence type="inferred from homology"/>
<keyword evidence="6" id="KW-1185">Reference proteome</keyword>
<evidence type="ECO:0000259" key="4">
    <source>
        <dbReference type="PROSITE" id="PS51194"/>
    </source>
</evidence>
<dbReference type="PANTHER" id="PTHR13710:SF154">
    <property type="entry name" value="RECQ HELICASE, PUTATIVE (AFU_ORTHOLOGUE AFUA_6G14720)-RELATED"/>
    <property type="match status" value="1"/>
</dbReference>
<name>A0A2T2MZR2_CORCC</name>
<reference evidence="5 6" key="1">
    <citation type="journal article" date="2018" name="Front. Microbiol.">
        <title>Genome-Wide Analysis of Corynespora cassiicola Leaf Fall Disease Putative Effectors.</title>
        <authorList>
            <person name="Lopez D."/>
            <person name="Ribeiro S."/>
            <person name="Label P."/>
            <person name="Fumanal B."/>
            <person name="Venisse J.S."/>
            <person name="Kohler A."/>
            <person name="de Oliveira R.R."/>
            <person name="Labutti K."/>
            <person name="Lipzen A."/>
            <person name="Lail K."/>
            <person name="Bauer D."/>
            <person name="Ohm R.A."/>
            <person name="Barry K.W."/>
            <person name="Spatafora J."/>
            <person name="Grigoriev I.V."/>
            <person name="Martin F.M."/>
            <person name="Pujade-Renaud V."/>
        </authorList>
    </citation>
    <scope>NUCLEOTIDE SEQUENCE [LARGE SCALE GENOMIC DNA]</scope>
    <source>
        <strain evidence="5 6">Philippines</strain>
    </source>
</reference>
<keyword evidence="5" id="KW-0378">Hydrolase</keyword>